<evidence type="ECO:0000313" key="4">
    <source>
        <dbReference type="EMBL" id="GID09907.1"/>
    </source>
</evidence>
<dbReference type="Proteomes" id="UP000612808">
    <property type="component" value="Unassembled WGS sequence"/>
</dbReference>
<dbReference type="AlphaFoldDB" id="A0A8J3NAU2"/>
<proteinExistence type="predicted"/>
<dbReference type="Pfam" id="PF01408">
    <property type="entry name" value="GFO_IDH_MocA"/>
    <property type="match status" value="1"/>
</dbReference>
<dbReference type="InterPro" id="IPR000683">
    <property type="entry name" value="Gfo/Idh/MocA-like_OxRdtase_N"/>
</dbReference>
<feature type="domain" description="Gfo/Idh/MocA-like oxidoreductase N-terminal" evidence="2">
    <location>
        <begin position="14"/>
        <end position="133"/>
    </location>
</feature>
<evidence type="ECO:0000259" key="3">
    <source>
        <dbReference type="Pfam" id="PF22725"/>
    </source>
</evidence>
<name>A0A8J3NAU2_9ACTN</name>
<sequence>MSGWALVPGTAPLRGVLVGAGGLGPFWAKELLASADTELAGWVDLDERRAVDGAARLGVTGLPTGPSLAAMLDAEAPDFVVNVTAPLAHREVTVTALEHGVPVLSEKPMAPTMAQAREMVAAADRAGVLFMVSQNRRYLPALVAYRDTVGRLGELASVSCDFYLGHHVGPDHFLFTLDQPLLLDMAIHLFDGARAITGTDPVSVYCESYNPRFSWFPGAAAANAVFEMTGGLRFVLNGSWCADGFQTSWTGSWRTVGAHGTAAWDGETAPRAEPAPGARITATAPDPGGTPEGRFHGLAAALREFVAALRTGATPQGECHDNLRSLAMCHAAVESAATGTRVPVA</sequence>
<dbReference type="SUPFAM" id="SSF51735">
    <property type="entry name" value="NAD(P)-binding Rossmann-fold domains"/>
    <property type="match status" value="1"/>
</dbReference>
<dbReference type="Gene3D" id="3.30.360.10">
    <property type="entry name" value="Dihydrodipicolinate Reductase, domain 2"/>
    <property type="match status" value="1"/>
</dbReference>
<dbReference type="InterPro" id="IPR051317">
    <property type="entry name" value="Gfo/Idh/MocA_oxidoreduct"/>
</dbReference>
<feature type="domain" description="GFO/IDH/MocA-like oxidoreductase" evidence="3">
    <location>
        <begin position="150"/>
        <end position="261"/>
    </location>
</feature>
<dbReference type="PANTHER" id="PTHR43708">
    <property type="entry name" value="CONSERVED EXPRESSED OXIDOREDUCTASE (EUROFUNG)"/>
    <property type="match status" value="1"/>
</dbReference>
<dbReference type="InterPro" id="IPR036291">
    <property type="entry name" value="NAD(P)-bd_dom_sf"/>
</dbReference>
<dbReference type="EMBL" id="BOMB01000004">
    <property type="protein sequence ID" value="GID09907.1"/>
    <property type="molecule type" value="Genomic_DNA"/>
</dbReference>
<dbReference type="RefSeq" id="WP_203654953.1">
    <property type="nucleotide sequence ID" value="NZ_BAAAZM010000002.1"/>
</dbReference>
<evidence type="ECO:0000313" key="5">
    <source>
        <dbReference type="Proteomes" id="UP000612808"/>
    </source>
</evidence>
<dbReference type="GO" id="GO:0000166">
    <property type="term" value="F:nucleotide binding"/>
    <property type="evidence" value="ECO:0007669"/>
    <property type="project" value="InterPro"/>
</dbReference>
<evidence type="ECO:0000256" key="1">
    <source>
        <dbReference type="SAM" id="MobiDB-lite"/>
    </source>
</evidence>
<keyword evidence="5" id="KW-1185">Reference proteome</keyword>
<dbReference type="SUPFAM" id="SSF55347">
    <property type="entry name" value="Glyceraldehyde-3-phosphate dehydrogenase-like, C-terminal domain"/>
    <property type="match status" value="1"/>
</dbReference>
<dbReference type="InterPro" id="IPR055170">
    <property type="entry name" value="GFO_IDH_MocA-like_dom"/>
</dbReference>
<accession>A0A8J3NAU2</accession>
<feature type="region of interest" description="Disordered" evidence="1">
    <location>
        <begin position="266"/>
        <end position="294"/>
    </location>
</feature>
<comment type="caution">
    <text evidence="4">The sequence shown here is derived from an EMBL/GenBank/DDBJ whole genome shotgun (WGS) entry which is preliminary data.</text>
</comment>
<dbReference type="Gene3D" id="3.40.50.720">
    <property type="entry name" value="NAD(P)-binding Rossmann-like Domain"/>
    <property type="match status" value="1"/>
</dbReference>
<dbReference type="PANTHER" id="PTHR43708:SF8">
    <property type="entry name" value="OXIDOREDUCTASE"/>
    <property type="match status" value="1"/>
</dbReference>
<reference evidence="4" key="1">
    <citation type="submission" date="2021-01" db="EMBL/GenBank/DDBJ databases">
        <title>Whole genome shotgun sequence of Actinocatenispora rupis NBRC 107355.</title>
        <authorList>
            <person name="Komaki H."/>
            <person name="Tamura T."/>
        </authorList>
    </citation>
    <scope>NUCLEOTIDE SEQUENCE</scope>
    <source>
        <strain evidence="4">NBRC 107355</strain>
    </source>
</reference>
<gene>
    <name evidence="4" type="ORF">Aru02nite_07960</name>
</gene>
<protein>
    <submittedName>
        <fullName evidence="4">Oxidoreductase</fullName>
    </submittedName>
</protein>
<dbReference type="Pfam" id="PF22725">
    <property type="entry name" value="GFO_IDH_MocA_C3"/>
    <property type="match status" value="1"/>
</dbReference>
<evidence type="ECO:0000259" key="2">
    <source>
        <dbReference type="Pfam" id="PF01408"/>
    </source>
</evidence>
<organism evidence="4 5">
    <name type="scientific">Actinocatenispora rupis</name>
    <dbReference type="NCBI Taxonomy" id="519421"/>
    <lineage>
        <taxon>Bacteria</taxon>
        <taxon>Bacillati</taxon>
        <taxon>Actinomycetota</taxon>
        <taxon>Actinomycetes</taxon>
        <taxon>Micromonosporales</taxon>
        <taxon>Micromonosporaceae</taxon>
        <taxon>Actinocatenispora</taxon>
    </lineage>
</organism>